<organism evidence="1 2">
    <name type="scientific">Paenibacillus terricola</name>
    <dbReference type="NCBI Taxonomy" id="2763503"/>
    <lineage>
        <taxon>Bacteria</taxon>
        <taxon>Bacillati</taxon>
        <taxon>Bacillota</taxon>
        <taxon>Bacilli</taxon>
        <taxon>Bacillales</taxon>
        <taxon>Paenibacillaceae</taxon>
        <taxon>Paenibacillus</taxon>
    </lineage>
</organism>
<dbReference type="RefSeq" id="WP_191205217.1">
    <property type="nucleotide sequence ID" value="NZ_JACXZA010000005.1"/>
</dbReference>
<dbReference type="PROSITE" id="PS51257">
    <property type="entry name" value="PROKAR_LIPOPROTEIN"/>
    <property type="match status" value="1"/>
</dbReference>
<gene>
    <name evidence="1" type="ORF">H8B09_19215</name>
</gene>
<sequence length="246" mass="28132">MYTNRLKESSVIFFVLIIVFFTLTACGNHGTKPNFTDSVTKGADENSRQDIVEDKDQLLINPDDVRILATIDKFKTAIKTPDLQLLKEIIHPNGLYSMTYFTDGRDPNVGIHVDKEKLREDLVLESTDGYLGITLPSMGFRNNDDLQTDIPIQRSEFLQQFSLNIDWQSLNEVDFKNSLDALYQKLLQIIVNNNKDIAQVFALKDDYYAFTKSSAIFDPYTELTGNWAVFHKEGQEFKLVSVIELT</sequence>
<keyword evidence="2" id="KW-1185">Reference proteome</keyword>
<name>A0ABR8MY83_9BACL</name>
<evidence type="ECO:0008006" key="3">
    <source>
        <dbReference type="Google" id="ProtNLM"/>
    </source>
</evidence>
<evidence type="ECO:0000313" key="2">
    <source>
        <dbReference type="Proteomes" id="UP000609346"/>
    </source>
</evidence>
<dbReference type="Proteomes" id="UP000609346">
    <property type="component" value="Unassembled WGS sequence"/>
</dbReference>
<protein>
    <recommendedName>
        <fullName evidence="3">Lipoprotein</fullName>
    </recommendedName>
</protein>
<reference evidence="1 2" key="1">
    <citation type="submission" date="2020-09" db="EMBL/GenBank/DDBJ databases">
        <title>Paenibacillus sp. strain PR3 16S rRNA gene Genome sequencing and assembly.</title>
        <authorList>
            <person name="Kim J."/>
        </authorList>
    </citation>
    <scope>NUCLEOTIDE SEQUENCE [LARGE SCALE GENOMIC DNA]</scope>
    <source>
        <strain evidence="1 2">PR3</strain>
    </source>
</reference>
<proteinExistence type="predicted"/>
<dbReference type="EMBL" id="JACXZA010000005">
    <property type="protein sequence ID" value="MBD3920904.1"/>
    <property type="molecule type" value="Genomic_DNA"/>
</dbReference>
<comment type="caution">
    <text evidence="1">The sequence shown here is derived from an EMBL/GenBank/DDBJ whole genome shotgun (WGS) entry which is preliminary data.</text>
</comment>
<evidence type="ECO:0000313" key="1">
    <source>
        <dbReference type="EMBL" id="MBD3920904.1"/>
    </source>
</evidence>
<accession>A0ABR8MY83</accession>